<dbReference type="GeneID" id="95623536"/>
<dbReference type="PANTHER" id="PTHR46865:SF2">
    <property type="entry name" value="MONOOXYGENASE"/>
    <property type="match status" value="1"/>
</dbReference>
<dbReference type="EMBL" id="BHZC01000001">
    <property type="protein sequence ID" value="GCD36914.1"/>
    <property type="molecule type" value="Genomic_DNA"/>
</dbReference>
<evidence type="ECO:0000259" key="1">
    <source>
        <dbReference type="Pfam" id="PF01494"/>
    </source>
</evidence>
<dbReference type="Pfam" id="PF01494">
    <property type="entry name" value="FAD_binding_3"/>
    <property type="match status" value="2"/>
</dbReference>
<dbReference type="SUPFAM" id="SSF51905">
    <property type="entry name" value="FAD/NAD(P)-binding domain"/>
    <property type="match status" value="1"/>
</dbReference>
<comment type="caution">
    <text evidence="2">The sequence shown here is derived from an EMBL/GenBank/DDBJ whole genome shotgun (WGS) entry which is preliminary data.</text>
</comment>
<dbReference type="PRINTS" id="PR00420">
    <property type="entry name" value="RNGMNOXGNASE"/>
</dbReference>
<dbReference type="OrthoDB" id="3356051at2"/>
<evidence type="ECO:0000313" key="2">
    <source>
        <dbReference type="EMBL" id="GCD36914.1"/>
    </source>
</evidence>
<dbReference type="InterPro" id="IPR036188">
    <property type="entry name" value="FAD/NAD-bd_sf"/>
</dbReference>
<dbReference type="Gene3D" id="3.30.9.10">
    <property type="entry name" value="D-Amino Acid Oxidase, subunit A, domain 2"/>
    <property type="match status" value="1"/>
</dbReference>
<dbReference type="AlphaFoldDB" id="A0A7U9KWZ6"/>
<dbReference type="InterPro" id="IPR051704">
    <property type="entry name" value="FAD_aromatic-hydroxylase"/>
</dbReference>
<organism evidence="2 3">
    <name type="scientific">Streptomyces chrestomyceticus JCM 4735</name>
    <dbReference type="NCBI Taxonomy" id="1306181"/>
    <lineage>
        <taxon>Bacteria</taxon>
        <taxon>Bacillati</taxon>
        <taxon>Actinomycetota</taxon>
        <taxon>Actinomycetes</taxon>
        <taxon>Kitasatosporales</taxon>
        <taxon>Streptomycetaceae</taxon>
        <taxon>Streptomyces</taxon>
    </lineage>
</organism>
<gene>
    <name evidence="2" type="ORF">OEIGOIKO_04695</name>
</gene>
<dbReference type="GO" id="GO:0071949">
    <property type="term" value="F:FAD binding"/>
    <property type="evidence" value="ECO:0007669"/>
    <property type="project" value="InterPro"/>
</dbReference>
<dbReference type="InterPro" id="IPR002938">
    <property type="entry name" value="FAD-bd"/>
</dbReference>
<protein>
    <submittedName>
        <fullName evidence="2">FAD-dependent oxidoreductase</fullName>
    </submittedName>
</protein>
<accession>A0A7U9KWZ6</accession>
<evidence type="ECO:0000313" key="3">
    <source>
        <dbReference type="Proteomes" id="UP000287830"/>
    </source>
</evidence>
<feature type="domain" description="FAD-binding" evidence="1">
    <location>
        <begin position="283"/>
        <end position="347"/>
    </location>
</feature>
<sequence length="431" mass="46682">MTSTLRPHALISGAGIGGPALAYWLHRYGYAVTVVERAPVLRTGGYKVDLRGVAIEVADRMGVLPEIRRASTDMRTGAYVNDDGRRVATLPADIFGARVDGDDEIMRGDLTRILHDRTRGDVEYVFGDSISSLADDGTGVDVTFERGTPRRFDLVVGADGLHSTVRRLAFGDESRYLRHIGAYIAAFSIPGELAAPGEELYHLTPGRLVCTYSASGERGANGAKAWLCFRSPRLDYDHRDADGQRALLATAFEGAGWQVPRLLDASRTAADFYFDGLDLIEMDRWSRGRVVLLGDAAHCASPASGQGTGMALVGAYVLAGELAAAGGDPRTAFARYEAEMQPYVTANQRMAEKFVPQMTPASRAAIRFRHVMLRMLPHLPWKNYVAKKLAEDVQRCAHAITLKPYGTRRPAPALTSAQAGTFCPGGASLHA</sequence>
<proteinExistence type="predicted"/>
<dbReference type="RefSeq" id="WP_125046382.1">
    <property type="nucleotide sequence ID" value="NZ_BHZC01000001.1"/>
</dbReference>
<reference evidence="2 3" key="1">
    <citation type="submission" date="2018-11" db="EMBL/GenBank/DDBJ databases">
        <title>Whole genome sequence of Streptomyces chrestomyceticus NBRC 13444(T).</title>
        <authorList>
            <person name="Komaki H."/>
            <person name="Tamura T."/>
        </authorList>
    </citation>
    <scope>NUCLEOTIDE SEQUENCE [LARGE SCALE GENOMIC DNA]</scope>
    <source>
        <strain evidence="2 3">NBRC 13444</strain>
    </source>
</reference>
<dbReference type="Proteomes" id="UP000287830">
    <property type="component" value="Unassembled WGS sequence"/>
</dbReference>
<dbReference type="Gene3D" id="3.50.50.60">
    <property type="entry name" value="FAD/NAD(P)-binding domain"/>
    <property type="match status" value="1"/>
</dbReference>
<dbReference type="PANTHER" id="PTHR46865">
    <property type="entry name" value="OXIDOREDUCTASE-RELATED"/>
    <property type="match status" value="1"/>
</dbReference>
<feature type="domain" description="FAD-binding" evidence="1">
    <location>
        <begin position="9"/>
        <end position="167"/>
    </location>
</feature>
<name>A0A7U9KWZ6_9ACTN</name>